<dbReference type="InParanoid" id="A0A7N2M5K8"/>
<dbReference type="OMA" id="RYHSIAA"/>
<protein>
    <recommendedName>
        <fullName evidence="6">Late embryogenesis abundant protein LEA-2 subgroup domain-containing protein</fullName>
    </recommendedName>
</protein>
<sequence>MAEKQGLNGAYYGPSVPPPRKAYHRPGRGSGGGCGCCGCLFGCLCNCIFSLIFKLVFTVIILVGIAALIFWFLVRPNNLKFYATGASLTQFNLTTDNTLQYNLDLNLTVRNPNKRMGIYYDTFQVNGYYEGQRFDTQNLTPFYQGHKNTSELSTVFDGQQLLVLGASEVSNYNSEKSNGYYSIDVQLNLKIRVKVGWIKVGHFKPKINCDLSVPSSAGGTFQTTRSPVHVCKTFNLMAPELYETCPKLFSTCISLRSEEKESENMERKLIWENENSSKA</sequence>
<accession>A0A7N2M5K8</accession>
<evidence type="ECO:0000256" key="1">
    <source>
        <dbReference type="ARBA" id="ARBA00004167"/>
    </source>
</evidence>
<dbReference type="PANTHER" id="PTHR31415:SF174">
    <property type="entry name" value="NDR1_HIN1-LIKE PROTEIN 10"/>
    <property type="match status" value="1"/>
</dbReference>
<feature type="transmembrane region" description="Helical" evidence="5">
    <location>
        <begin position="51"/>
        <end position="74"/>
    </location>
</feature>
<reference evidence="7 8" key="1">
    <citation type="journal article" date="2016" name="G3 (Bethesda)">
        <title>First Draft Assembly and Annotation of the Genome of a California Endemic Oak Quercus lobata Nee (Fagaceae).</title>
        <authorList>
            <person name="Sork V.L."/>
            <person name="Fitz-Gibbon S.T."/>
            <person name="Puiu D."/>
            <person name="Crepeau M."/>
            <person name="Gugger P.F."/>
            <person name="Sherman R."/>
            <person name="Stevens K."/>
            <person name="Langley C.H."/>
            <person name="Pellegrini M."/>
            <person name="Salzberg S.L."/>
        </authorList>
    </citation>
    <scope>NUCLEOTIDE SEQUENCE [LARGE SCALE GENOMIC DNA]</scope>
    <source>
        <strain evidence="7 8">cv. SW786</strain>
    </source>
</reference>
<proteinExistence type="predicted"/>
<organism evidence="7 8">
    <name type="scientific">Quercus lobata</name>
    <name type="common">Valley oak</name>
    <dbReference type="NCBI Taxonomy" id="97700"/>
    <lineage>
        <taxon>Eukaryota</taxon>
        <taxon>Viridiplantae</taxon>
        <taxon>Streptophyta</taxon>
        <taxon>Embryophyta</taxon>
        <taxon>Tracheophyta</taxon>
        <taxon>Spermatophyta</taxon>
        <taxon>Magnoliopsida</taxon>
        <taxon>eudicotyledons</taxon>
        <taxon>Gunneridae</taxon>
        <taxon>Pentapetalae</taxon>
        <taxon>rosids</taxon>
        <taxon>fabids</taxon>
        <taxon>Fagales</taxon>
        <taxon>Fagaceae</taxon>
        <taxon>Quercus</taxon>
    </lineage>
</organism>
<feature type="domain" description="Late embryogenesis abundant protein LEA-2 subgroup" evidence="6">
    <location>
        <begin position="107"/>
        <end position="209"/>
    </location>
</feature>
<dbReference type="FunCoup" id="A0A7N2M5K8">
    <property type="interactions" value="98"/>
</dbReference>
<dbReference type="GO" id="GO:0005886">
    <property type="term" value="C:plasma membrane"/>
    <property type="evidence" value="ECO:0007669"/>
    <property type="project" value="TreeGrafter"/>
</dbReference>
<dbReference type="Proteomes" id="UP000594261">
    <property type="component" value="Chromosome 7"/>
</dbReference>
<keyword evidence="2 5" id="KW-0812">Transmembrane</keyword>
<dbReference type="EMBL" id="LRBV02000007">
    <property type="status" value="NOT_ANNOTATED_CDS"/>
    <property type="molecule type" value="Genomic_DNA"/>
</dbReference>
<keyword evidence="8" id="KW-1185">Reference proteome</keyword>
<dbReference type="InterPro" id="IPR004864">
    <property type="entry name" value="LEA_2"/>
</dbReference>
<evidence type="ECO:0000256" key="5">
    <source>
        <dbReference type="SAM" id="Phobius"/>
    </source>
</evidence>
<evidence type="ECO:0000256" key="4">
    <source>
        <dbReference type="ARBA" id="ARBA00023136"/>
    </source>
</evidence>
<keyword evidence="4 5" id="KW-0472">Membrane</keyword>
<evidence type="ECO:0000313" key="7">
    <source>
        <dbReference type="EnsemblPlants" id="QL07p036985:mrna"/>
    </source>
</evidence>
<evidence type="ECO:0000313" key="8">
    <source>
        <dbReference type="Proteomes" id="UP000594261"/>
    </source>
</evidence>
<evidence type="ECO:0000256" key="2">
    <source>
        <dbReference type="ARBA" id="ARBA00022692"/>
    </source>
</evidence>
<dbReference type="GO" id="GO:0009506">
    <property type="term" value="C:plasmodesma"/>
    <property type="evidence" value="ECO:0007669"/>
    <property type="project" value="TreeGrafter"/>
</dbReference>
<evidence type="ECO:0000259" key="6">
    <source>
        <dbReference type="Pfam" id="PF03168"/>
    </source>
</evidence>
<dbReference type="EnsemblPlants" id="QL07p036985:mrna">
    <property type="protein sequence ID" value="QL07p036985:mrna"/>
    <property type="gene ID" value="QL07p036985"/>
</dbReference>
<comment type="subcellular location">
    <subcellularLocation>
        <location evidence="1">Membrane</location>
        <topology evidence="1">Single-pass membrane protein</topology>
    </subcellularLocation>
</comment>
<dbReference type="Pfam" id="PF03168">
    <property type="entry name" value="LEA_2"/>
    <property type="match status" value="1"/>
</dbReference>
<name>A0A7N2M5K8_QUELO</name>
<reference evidence="7" key="2">
    <citation type="submission" date="2021-01" db="UniProtKB">
        <authorList>
            <consortium name="EnsemblPlants"/>
        </authorList>
    </citation>
    <scope>IDENTIFICATION</scope>
</reference>
<dbReference type="GO" id="GO:0098542">
    <property type="term" value="P:defense response to other organism"/>
    <property type="evidence" value="ECO:0007669"/>
    <property type="project" value="InterPro"/>
</dbReference>
<dbReference type="PANTHER" id="PTHR31415">
    <property type="entry name" value="OS05G0367900 PROTEIN"/>
    <property type="match status" value="1"/>
</dbReference>
<keyword evidence="3 5" id="KW-1133">Transmembrane helix</keyword>
<dbReference type="AlphaFoldDB" id="A0A7N2M5K8"/>
<dbReference type="InterPro" id="IPR044839">
    <property type="entry name" value="NDR1-like"/>
</dbReference>
<dbReference type="Gramene" id="QL07p036985:mrna">
    <property type="protein sequence ID" value="QL07p036985:mrna"/>
    <property type="gene ID" value="QL07p036985"/>
</dbReference>
<evidence type="ECO:0000256" key="3">
    <source>
        <dbReference type="ARBA" id="ARBA00022989"/>
    </source>
</evidence>